<keyword evidence="2" id="KW-1185">Reference proteome</keyword>
<dbReference type="Proteomes" id="UP001264519">
    <property type="component" value="Unassembled WGS sequence"/>
</dbReference>
<evidence type="ECO:0000313" key="1">
    <source>
        <dbReference type="EMBL" id="MDR5867954.1"/>
    </source>
</evidence>
<dbReference type="RefSeq" id="WP_309653535.1">
    <property type="nucleotide sequence ID" value="NZ_JARWAK010000013.1"/>
</dbReference>
<accession>A0ABU1G4W5</accession>
<comment type="caution">
    <text evidence="1">The sequence shown here is derived from an EMBL/GenBank/DDBJ whole genome shotgun (WGS) entry which is preliminary data.</text>
</comment>
<protein>
    <submittedName>
        <fullName evidence="1">Uncharacterized protein</fullName>
    </submittedName>
</protein>
<organism evidence="1 2">
    <name type="scientific">Halomonas koreensis</name>
    <dbReference type="NCBI Taxonomy" id="245385"/>
    <lineage>
        <taxon>Bacteria</taxon>
        <taxon>Pseudomonadati</taxon>
        <taxon>Pseudomonadota</taxon>
        <taxon>Gammaproteobacteria</taxon>
        <taxon>Oceanospirillales</taxon>
        <taxon>Halomonadaceae</taxon>
        <taxon>Halomonas</taxon>
    </lineage>
</organism>
<evidence type="ECO:0000313" key="2">
    <source>
        <dbReference type="Proteomes" id="UP001264519"/>
    </source>
</evidence>
<proteinExistence type="predicted"/>
<name>A0ABU1G4W5_9GAMM</name>
<reference evidence="1 2" key="1">
    <citation type="submission" date="2023-04" db="EMBL/GenBank/DDBJ databases">
        <title>A long-awaited taxogenomic arrangement of the family Halomonadaceae.</title>
        <authorList>
            <person name="De La Haba R."/>
            <person name="Chuvochina M."/>
            <person name="Wittouck S."/>
            <person name="Arahal D.R."/>
            <person name="Sanchez-Porro C."/>
            <person name="Hugenholtz P."/>
            <person name="Ventosa A."/>
        </authorList>
    </citation>
    <scope>NUCLEOTIDE SEQUENCE [LARGE SCALE GENOMIC DNA]</scope>
    <source>
        <strain evidence="1 2">DSM 23530</strain>
    </source>
</reference>
<dbReference type="EMBL" id="JARWAK010000013">
    <property type="protein sequence ID" value="MDR5867954.1"/>
    <property type="molecule type" value="Genomic_DNA"/>
</dbReference>
<sequence>MVSRDSLKRVFAQMSPEAQENARQEAKSRRIGVEDVVLEACLDDVQGQLYALRRRRPELRVVEGGRA</sequence>
<gene>
    <name evidence="1" type="ORF">QC818_14270</name>
</gene>